<sequence>TQQLMNEIVNLQNENTHFRYELDKLKKSTITEIH</sequence>
<feature type="non-terminal residue" evidence="1">
    <location>
        <position position="1"/>
    </location>
</feature>
<evidence type="ECO:0000313" key="1">
    <source>
        <dbReference type="EMBL" id="GAI24790.1"/>
    </source>
</evidence>
<name>X1NDA1_9ZZZZ</name>
<gene>
    <name evidence="1" type="ORF">S06H3_33794</name>
</gene>
<protein>
    <submittedName>
        <fullName evidence="1">Uncharacterized protein</fullName>
    </submittedName>
</protein>
<organism evidence="1">
    <name type="scientific">marine sediment metagenome</name>
    <dbReference type="NCBI Taxonomy" id="412755"/>
    <lineage>
        <taxon>unclassified sequences</taxon>
        <taxon>metagenomes</taxon>
        <taxon>ecological metagenomes</taxon>
    </lineage>
</organism>
<comment type="caution">
    <text evidence="1">The sequence shown here is derived from an EMBL/GenBank/DDBJ whole genome shotgun (WGS) entry which is preliminary data.</text>
</comment>
<dbReference type="AlphaFoldDB" id="X1NDA1"/>
<accession>X1NDA1</accession>
<dbReference type="EMBL" id="BARV01020209">
    <property type="protein sequence ID" value="GAI24790.1"/>
    <property type="molecule type" value="Genomic_DNA"/>
</dbReference>
<proteinExistence type="predicted"/>
<reference evidence="1" key="1">
    <citation type="journal article" date="2014" name="Front. Microbiol.">
        <title>High frequency of phylogenetically diverse reductive dehalogenase-homologous genes in deep subseafloor sedimentary metagenomes.</title>
        <authorList>
            <person name="Kawai M."/>
            <person name="Futagami T."/>
            <person name="Toyoda A."/>
            <person name="Takaki Y."/>
            <person name="Nishi S."/>
            <person name="Hori S."/>
            <person name="Arai W."/>
            <person name="Tsubouchi T."/>
            <person name="Morono Y."/>
            <person name="Uchiyama I."/>
            <person name="Ito T."/>
            <person name="Fujiyama A."/>
            <person name="Inagaki F."/>
            <person name="Takami H."/>
        </authorList>
    </citation>
    <scope>NUCLEOTIDE SEQUENCE</scope>
    <source>
        <strain evidence="1">Expedition CK06-06</strain>
    </source>
</reference>